<dbReference type="GO" id="GO:0042105">
    <property type="term" value="C:alpha-beta T cell receptor complex"/>
    <property type="evidence" value="ECO:0007669"/>
    <property type="project" value="TreeGrafter"/>
</dbReference>
<evidence type="ECO:0000313" key="2">
    <source>
        <dbReference type="Ensembl" id="ENSSANP00000102380.1"/>
    </source>
</evidence>
<dbReference type="Ensembl" id="ENSSANT00000108671.1">
    <property type="protein sequence ID" value="ENSSANP00000102380.1"/>
    <property type="gene ID" value="ENSSANG00000050246.1"/>
</dbReference>
<dbReference type="GO" id="GO:0045059">
    <property type="term" value="P:positive thymic T cell selection"/>
    <property type="evidence" value="ECO:0007669"/>
    <property type="project" value="TreeGrafter"/>
</dbReference>
<accession>A0A671T210</accession>
<organism evidence="2 3">
    <name type="scientific">Sinocyclocheilus anshuiensis</name>
    <dbReference type="NCBI Taxonomy" id="1608454"/>
    <lineage>
        <taxon>Eukaryota</taxon>
        <taxon>Metazoa</taxon>
        <taxon>Chordata</taxon>
        <taxon>Craniata</taxon>
        <taxon>Vertebrata</taxon>
        <taxon>Euteleostomi</taxon>
        <taxon>Actinopterygii</taxon>
        <taxon>Neopterygii</taxon>
        <taxon>Teleostei</taxon>
        <taxon>Ostariophysi</taxon>
        <taxon>Cypriniformes</taxon>
        <taxon>Cyprinidae</taxon>
        <taxon>Cyprininae</taxon>
        <taxon>Sinocyclocheilus</taxon>
    </lineage>
</organism>
<dbReference type="Ensembl" id="ENSSANT00000108667.1">
    <property type="protein sequence ID" value="ENSSANP00000102376.1"/>
    <property type="gene ID" value="ENSSANG00000050246.1"/>
</dbReference>
<feature type="signal peptide" evidence="1">
    <location>
        <begin position="1"/>
        <end position="17"/>
    </location>
</feature>
<dbReference type="PANTHER" id="PTHR10570">
    <property type="entry name" value="T-CELL SURFACE GLYCOPROTEIN CD3 GAMMA CHAIN / DELTA CHAIN"/>
    <property type="match status" value="1"/>
</dbReference>
<evidence type="ECO:0008006" key="4">
    <source>
        <dbReference type="Google" id="ProtNLM"/>
    </source>
</evidence>
<dbReference type="GO" id="GO:0009897">
    <property type="term" value="C:external side of plasma membrane"/>
    <property type="evidence" value="ECO:0007669"/>
    <property type="project" value="TreeGrafter"/>
</dbReference>
<dbReference type="InterPro" id="IPR015484">
    <property type="entry name" value="CD3_esu/gsu/dsu"/>
</dbReference>
<keyword evidence="3" id="KW-1185">Reference proteome</keyword>
<protein>
    <recommendedName>
        <fullName evidence="4">CD3 gamma/delta subunit Ig-like domain-containing protein</fullName>
    </recommendedName>
</protein>
<evidence type="ECO:0000313" key="3">
    <source>
        <dbReference type="Proteomes" id="UP000472260"/>
    </source>
</evidence>
<sequence length="174" mass="19128">MDRRVFVLFCLLTAVRSDDNQKKPEISVDEQNMLLKCQHGTFGDEESIQLNYDNSGLHQCKSPQSGDDCNDDTCSKALVKILSSENLIELDIGAVATVLVADVFATALIGWAIYTICAQPTTRGGYQGNKASDKQALISNHTPSGGDTYQPLNTRTDEYSTLHAQRKNKNKQSV</sequence>
<reference evidence="2" key="1">
    <citation type="submission" date="2025-05" db="UniProtKB">
        <authorList>
            <consortium name="Ensembl"/>
        </authorList>
    </citation>
    <scope>IDENTIFICATION</scope>
</reference>
<dbReference type="Proteomes" id="UP000472260">
    <property type="component" value="Unassembled WGS sequence"/>
</dbReference>
<evidence type="ECO:0000256" key="1">
    <source>
        <dbReference type="SAM" id="SignalP"/>
    </source>
</evidence>
<keyword evidence="1" id="KW-0732">Signal</keyword>
<proteinExistence type="predicted"/>
<dbReference type="AlphaFoldDB" id="A0A671T210"/>
<name>A0A671T210_9TELE</name>
<dbReference type="GO" id="GO:0007166">
    <property type="term" value="P:cell surface receptor signaling pathway"/>
    <property type="evidence" value="ECO:0007669"/>
    <property type="project" value="TreeGrafter"/>
</dbReference>
<dbReference type="PANTHER" id="PTHR10570:SF8">
    <property type="entry name" value="T-CELL SURFACE GLYCOPROTEIN CD3 GAMMA CHAIN"/>
    <property type="match status" value="1"/>
</dbReference>
<feature type="chain" id="PRO_5044627125" description="CD3 gamma/delta subunit Ig-like domain-containing protein" evidence="1">
    <location>
        <begin position="18"/>
        <end position="174"/>
    </location>
</feature>
<dbReference type="GO" id="GO:0004888">
    <property type="term" value="F:transmembrane signaling receptor activity"/>
    <property type="evidence" value="ECO:0007669"/>
    <property type="project" value="TreeGrafter"/>
</dbReference>